<feature type="domain" description="HTH luxR-type" evidence="4">
    <location>
        <begin position="819"/>
        <end position="884"/>
    </location>
</feature>
<protein>
    <submittedName>
        <fullName evidence="5">Helix-turn-helix transcriptional regulator</fullName>
    </submittedName>
</protein>
<dbReference type="PRINTS" id="PR00038">
    <property type="entry name" value="HTHLUXR"/>
</dbReference>
<organism evidence="5 6">
    <name type="scientific">Pseudomonas nitroreducens</name>
    <dbReference type="NCBI Taxonomy" id="46680"/>
    <lineage>
        <taxon>Bacteria</taxon>
        <taxon>Pseudomonadati</taxon>
        <taxon>Pseudomonadota</taxon>
        <taxon>Gammaproteobacteria</taxon>
        <taxon>Pseudomonadales</taxon>
        <taxon>Pseudomonadaceae</taxon>
        <taxon>Pseudomonas</taxon>
    </lineage>
</organism>
<dbReference type="InterPro" id="IPR011990">
    <property type="entry name" value="TPR-like_helical_dom_sf"/>
</dbReference>
<keyword evidence="2" id="KW-0238">DNA-binding</keyword>
<name>A0A246F940_PSENT</name>
<reference evidence="5 6" key="1">
    <citation type="submission" date="2017-06" db="EMBL/GenBank/DDBJ databases">
        <title>Draft genome of Pseudomonas nitroreducens DF05.</title>
        <authorList>
            <person name="Iyer R."/>
        </authorList>
    </citation>
    <scope>NUCLEOTIDE SEQUENCE [LARGE SCALE GENOMIC DNA]</scope>
    <source>
        <strain evidence="5 6">DF05</strain>
    </source>
</reference>
<dbReference type="GO" id="GO:0003677">
    <property type="term" value="F:DNA binding"/>
    <property type="evidence" value="ECO:0007669"/>
    <property type="project" value="UniProtKB-KW"/>
</dbReference>
<dbReference type="PANTHER" id="PTHR44688:SF16">
    <property type="entry name" value="DNA-BINDING TRANSCRIPTIONAL ACTIVATOR DEVR_DOSR"/>
    <property type="match status" value="1"/>
</dbReference>
<dbReference type="InterPro" id="IPR027417">
    <property type="entry name" value="P-loop_NTPase"/>
</dbReference>
<dbReference type="InterPro" id="IPR041617">
    <property type="entry name" value="TPR_MalT"/>
</dbReference>
<dbReference type="SUPFAM" id="SSF52540">
    <property type="entry name" value="P-loop containing nucleoside triphosphate hydrolases"/>
    <property type="match status" value="1"/>
</dbReference>
<evidence type="ECO:0000256" key="2">
    <source>
        <dbReference type="ARBA" id="ARBA00023125"/>
    </source>
</evidence>
<dbReference type="Proteomes" id="UP000198145">
    <property type="component" value="Unassembled WGS sequence"/>
</dbReference>
<proteinExistence type="predicted"/>
<comment type="caution">
    <text evidence="5">The sequence shown here is derived from an EMBL/GenBank/DDBJ whole genome shotgun (WGS) entry which is preliminary data.</text>
</comment>
<evidence type="ECO:0000256" key="1">
    <source>
        <dbReference type="ARBA" id="ARBA00023015"/>
    </source>
</evidence>
<dbReference type="SMART" id="SM00421">
    <property type="entry name" value="HTH_LUXR"/>
    <property type="match status" value="1"/>
</dbReference>
<evidence type="ECO:0000313" key="6">
    <source>
        <dbReference type="Proteomes" id="UP000198145"/>
    </source>
</evidence>
<accession>A0A246F940</accession>
<dbReference type="InterPro" id="IPR036388">
    <property type="entry name" value="WH-like_DNA-bd_sf"/>
</dbReference>
<dbReference type="PROSITE" id="PS50043">
    <property type="entry name" value="HTH_LUXR_2"/>
    <property type="match status" value="1"/>
</dbReference>
<dbReference type="Gene3D" id="3.40.50.300">
    <property type="entry name" value="P-loop containing nucleotide triphosphate hydrolases"/>
    <property type="match status" value="1"/>
</dbReference>
<dbReference type="InterPro" id="IPR016032">
    <property type="entry name" value="Sig_transdc_resp-reg_C-effctor"/>
</dbReference>
<gene>
    <name evidence="5" type="ORF">CEG18_16855</name>
</gene>
<dbReference type="CDD" id="cd06170">
    <property type="entry name" value="LuxR_C_like"/>
    <property type="match status" value="1"/>
</dbReference>
<keyword evidence="1" id="KW-0805">Transcription regulation</keyword>
<evidence type="ECO:0000256" key="3">
    <source>
        <dbReference type="ARBA" id="ARBA00023163"/>
    </source>
</evidence>
<dbReference type="Pfam" id="PF17874">
    <property type="entry name" value="TPR_MalT"/>
    <property type="match status" value="1"/>
</dbReference>
<dbReference type="InterPro" id="IPR059106">
    <property type="entry name" value="WHD_MalT"/>
</dbReference>
<dbReference type="Pfam" id="PF00196">
    <property type="entry name" value="GerE"/>
    <property type="match status" value="1"/>
</dbReference>
<keyword evidence="3" id="KW-0804">Transcription</keyword>
<evidence type="ECO:0000313" key="5">
    <source>
        <dbReference type="EMBL" id="OWP50167.1"/>
    </source>
</evidence>
<dbReference type="InterPro" id="IPR000792">
    <property type="entry name" value="Tscrpt_reg_LuxR_C"/>
</dbReference>
<dbReference type="Pfam" id="PF25873">
    <property type="entry name" value="WHD_MalT"/>
    <property type="match status" value="1"/>
</dbReference>
<dbReference type="Gene3D" id="1.25.40.10">
    <property type="entry name" value="Tetratricopeptide repeat domain"/>
    <property type="match status" value="1"/>
</dbReference>
<dbReference type="AlphaFoldDB" id="A0A246F940"/>
<dbReference type="GO" id="GO:0006355">
    <property type="term" value="P:regulation of DNA-templated transcription"/>
    <property type="evidence" value="ECO:0007669"/>
    <property type="project" value="InterPro"/>
</dbReference>
<dbReference type="SUPFAM" id="SSF46894">
    <property type="entry name" value="C-terminal effector domain of the bipartite response regulators"/>
    <property type="match status" value="1"/>
</dbReference>
<dbReference type="PANTHER" id="PTHR44688">
    <property type="entry name" value="DNA-BINDING TRANSCRIPTIONAL ACTIVATOR DEVR_DOSR"/>
    <property type="match status" value="1"/>
</dbReference>
<evidence type="ECO:0000259" key="4">
    <source>
        <dbReference type="PROSITE" id="PS50043"/>
    </source>
</evidence>
<dbReference type="EMBL" id="NJBA01000005">
    <property type="protein sequence ID" value="OWP50167.1"/>
    <property type="molecule type" value="Genomic_DNA"/>
</dbReference>
<dbReference type="Gene3D" id="1.10.10.10">
    <property type="entry name" value="Winged helix-like DNA-binding domain superfamily/Winged helix DNA-binding domain"/>
    <property type="match status" value="1"/>
</dbReference>
<sequence>MTMHPDKLLVTTKLAPPRVSPNAITRQRLLEQLQRMEHCTVGVVIGGPGFGKTTLLVQWRQTMLKARAEVAWLSLSTEDRHLASFFVYLRAALGHLGIALENDIPLEGASGESVDGLVARIVEGAAAVSKQLYLVLDDYHLVSDSRAHRLIQRLLDHCPQNLHFIIASRADPPLSLSRLRLQDQVLELDCAGLPFDLAETRSFLETNLPSLKLSSEESHLIQELTSGWPASLQLIVLLLRARPEARNSLRDLGWMSDDLQTYLAEDVMVHLPAELAGFMERVSLCRRFNASLAAHLTGQENAGELLARMEEENLLVFRIVGDDRQPWYRFHPLFGEFLAARLERRDPALVNELHRSAARWFAERKLLAEALRHATASGDLEFAAEVVERSAPTSWGLDQVGPLLRLLDRLPQETLFSHPRLFFRGCLAYALTARPAKAEAWLEEYRRSGASQEGDALQHLRLVEAAIAMQRDRTDRIVSMLEGAERFDDDYSVVRYGPSALLAIAYAAQGRHADALRYLDEHPIAEADRNDEMALVVEGARTLCHLLEGRMADALNVGQDLFSRSVAAHGHRSASAYLCAASLAVVYCELDRIDEAREVLANRVGLLQWAMPDTMIRGTICRARLDLLQDCAANALAFLERQERHFRSIGLERGIAHSLAEQLRIRLLEGDHGGAQSCFVRLEPLELAHQGEKGFLSEIPMLVQLSRGRLALAAGEHEPAQAALQAVREYAQALGRSQLEVTALLLMSLGRSAQRQQVAAEALLVEALQLGRRGGLVRTFVDEGAGVVKLLANQRTRQSSQGEVTAYLDDLLARFRREEVTDRASLSPRELAIIQLVAQAMSNKRIALTLNISQETVKWNLKNVYAKLGVSSRYDAMSWARKHGLIR</sequence>